<accession>A0A0N9NC56</accession>
<comment type="pathway">
    <text evidence="2 11">Nucleoside biosynthesis; alpha-ribazole biosynthesis; alpha-ribazole from 5,6-dimethylbenzimidazole: step 1/2.</text>
</comment>
<dbReference type="OrthoDB" id="9781491at2"/>
<dbReference type="CDD" id="cd00544">
    <property type="entry name" value="CobU"/>
    <property type="match status" value="1"/>
</dbReference>
<keyword evidence="8 11" id="KW-0808">Transferase</keyword>
<dbReference type="SUPFAM" id="SSF52733">
    <property type="entry name" value="Nicotinate mononucleotide:5,6-dimethylbenzimidazole phosphoribosyltransferase (CobT)"/>
    <property type="match status" value="1"/>
</dbReference>
<proteinExistence type="inferred from homology"/>
<keyword evidence="7 11" id="KW-0328">Glycosyltransferase</keyword>
<dbReference type="SUPFAM" id="SSF52540">
    <property type="entry name" value="P-loop containing nucleoside triphosphate hydrolases"/>
    <property type="match status" value="1"/>
</dbReference>
<dbReference type="GO" id="GO:0009236">
    <property type="term" value="P:cobalamin biosynthetic process"/>
    <property type="evidence" value="ECO:0007669"/>
    <property type="project" value="UniProtKB-UniRule"/>
</dbReference>
<dbReference type="PATRIC" id="fig|1136941.3.peg.2595"/>
<dbReference type="InterPro" id="IPR017846">
    <property type="entry name" value="Nict_dMeBzImd_PRibTrfase_bact"/>
</dbReference>
<evidence type="ECO:0000256" key="9">
    <source>
        <dbReference type="ARBA" id="ARBA00030686"/>
    </source>
</evidence>
<dbReference type="EMBL" id="CP011853">
    <property type="protein sequence ID" value="ALG85190.1"/>
    <property type="molecule type" value="Genomic_DNA"/>
</dbReference>
<evidence type="ECO:0000256" key="3">
    <source>
        <dbReference type="ARBA" id="ARBA00007110"/>
    </source>
</evidence>
<dbReference type="Gene3D" id="3.40.50.300">
    <property type="entry name" value="P-loop containing nucleotide triphosphate hydrolases"/>
    <property type="match status" value="1"/>
</dbReference>
<dbReference type="InterPro" id="IPR036087">
    <property type="entry name" value="Nict_dMeBzImd_PRibTrfase_sf"/>
</dbReference>
<evidence type="ECO:0000256" key="11">
    <source>
        <dbReference type="HAMAP-Rule" id="MF_00230"/>
    </source>
</evidence>
<evidence type="ECO:0000256" key="5">
    <source>
        <dbReference type="ARBA" id="ARBA00015486"/>
    </source>
</evidence>
<keyword evidence="6 11" id="KW-0169">Cobalamin biosynthesis</keyword>
<name>A0A0N9NC56_9ACTN</name>
<dbReference type="Pfam" id="PF02277">
    <property type="entry name" value="DBI_PRT"/>
    <property type="match status" value="1"/>
</dbReference>
<dbReference type="NCBIfam" id="TIGR03160">
    <property type="entry name" value="cobT_DBIPRT"/>
    <property type="match status" value="1"/>
</dbReference>
<dbReference type="PANTHER" id="PTHR43463:SF1">
    <property type="entry name" value="NICOTINATE-NUCLEOTIDE--DIMETHYLBENZIMIDAZOLE PHOSPHORIBOSYLTRANSFERASE"/>
    <property type="match status" value="1"/>
</dbReference>
<keyword evidence="13" id="KW-1185">Reference proteome</keyword>
<dbReference type="AlphaFoldDB" id="A0A0N9NC56"/>
<evidence type="ECO:0000256" key="8">
    <source>
        <dbReference type="ARBA" id="ARBA00022679"/>
    </source>
</evidence>
<evidence type="ECO:0000256" key="4">
    <source>
        <dbReference type="ARBA" id="ARBA00011991"/>
    </source>
</evidence>
<dbReference type="EC" id="2.4.2.21" evidence="4 11"/>
<dbReference type="RefSeq" id="WP_062393260.1">
    <property type="nucleotide sequence ID" value="NZ_CP011853.1"/>
</dbReference>
<dbReference type="InterPro" id="IPR023195">
    <property type="entry name" value="Nict_dMeBzImd_PRibTrfase_N"/>
</dbReference>
<comment type="similarity">
    <text evidence="3 11">Belongs to the CobT family.</text>
</comment>
<gene>
    <name evidence="11" type="primary">cobT</name>
    <name evidence="12" type="ORF">ACH46_12745</name>
</gene>
<dbReference type="NCBIfam" id="NF000996">
    <property type="entry name" value="PRK00105.1"/>
    <property type="match status" value="1"/>
</dbReference>
<dbReference type="GO" id="GO:0043752">
    <property type="term" value="F:adenosylcobinamide kinase activity"/>
    <property type="evidence" value="ECO:0007669"/>
    <property type="project" value="InterPro"/>
</dbReference>
<sequence>MRALVLGGIRSGKSAHAEELLSGAPAVRYIATGDPDGDQAWRDRIDEHRRRRGDRYRTVESRNLAGLLRAAPADATLIDDLGTWLTARLDATGAWDDPTVDLSAEIDDLCAAIADVTGDLVIVSPEVGLAVVPATASGRRFADDLGRLNAAVAAVCDTATLVVAGRTLDLQATAAPDAPAAVAAAVQLEPVQLEPVQPAAPRPAPSMPTADLPTVDLDAVDAEVFPAVELPDHRIVDEARARQLQLTKPPLALGRLEELGNWMSACQGVCPPRPLTAPAVVVFAGDHAVATDGVSAYPPEVTAQMVANIASGGAAINVLSRRAGVAVHVLDMAVAADTDPRVSRYKVRSGSGDLRRGESLTIAEARRAVAAGRTMADQLVDSGADLLIAGDMGIGNTTPASVLIGTLTDREPVVVVGRGTGIDDATWIRKTAAIRDGMRYARRYRNEPLALLAAVAGADIAAMAGFLAQAAVRRTPALVDGVITAAAALVAHRMAPGAASWWQAGHLSTEPAHRFALDDLGLAPILDLSMRLGEGTGAVAAVPLIASSIDILTDMATFGEAGVSGGE</sequence>
<dbReference type="STRING" id="1136941.ACH46_12745"/>
<dbReference type="HAMAP" id="MF_00230">
    <property type="entry name" value="CobT"/>
    <property type="match status" value="1"/>
</dbReference>
<dbReference type="Gene3D" id="1.10.1610.10">
    <property type="match status" value="1"/>
</dbReference>
<evidence type="ECO:0000313" key="13">
    <source>
        <dbReference type="Proteomes" id="UP000063789"/>
    </source>
</evidence>
<evidence type="ECO:0000256" key="10">
    <source>
        <dbReference type="ARBA" id="ARBA00047340"/>
    </source>
</evidence>
<reference evidence="12 13" key="2">
    <citation type="journal article" date="2017" name="Int. J. Syst. Evol. Microbiol.">
        <title>Gordonia phthalatica sp. nov., a di-n-butyl phthalate-degrading bacterium isolated from activated sludge.</title>
        <authorList>
            <person name="Jin D."/>
            <person name="Kong X."/>
            <person name="Jia M."/>
            <person name="Yu X."/>
            <person name="Wang X."/>
            <person name="Zhuang X."/>
            <person name="Deng Y."/>
            <person name="Bai Z."/>
        </authorList>
    </citation>
    <scope>NUCLEOTIDE SEQUENCE [LARGE SCALE GENOMIC DNA]</scope>
    <source>
        <strain evidence="12 13">QH-11</strain>
    </source>
</reference>
<dbReference type="Gene3D" id="3.40.50.10210">
    <property type="match status" value="1"/>
</dbReference>
<dbReference type="Proteomes" id="UP000063789">
    <property type="component" value="Chromosome"/>
</dbReference>
<organism evidence="12 13">
    <name type="scientific">Gordonia phthalatica</name>
    <dbReference type="NCBI Taxonomy" id="1136941"/>
    <lineage>
        <taxon>Bacteria</taxon>
        <taxon>Bacillati</taxon>
        <taxon>Actinomycetota</taxon>
        <taxon>Actinomycetes</taxon>
        <taxon>Mycobacteriales</taxon>
        <taxon>Gordoniaceae</taxon>
        <taxon>Gordonia</taxon>
    </lineage>
</organism>
<protein>
    <recommendedName>
        <fullName evidence="5 11">Nicotinate-nucleotide--dimethylbenzimidazole phosphoribosyltransferase</fullName>
        <shortName evidence="11">NN:DBI PRT</shortName>
        <ecNumber evidence="4 11">2.4.2.21</ecNumber>
    </recommendedName>
    <alternativeName>
        <fullName evidence="9 11">N(1)-alpha-phosphoribosyltransferase</fullName>
    </alternativeName>
</protein>
<dbReference type="CDD" id="cd02439">
    <property type="entry name" value="DMB-PRT_CobT"/>
    <property type="match status" value="1"/>
</dbReference>
<evidence type="ECO:0000313" key="12">
    <source>
        <dbReference type="EMBL" id="ALG85190.1"/>
    </source>
</evidence>
<dbReference type="GO" id="GO:0008939">
    <property type="term" value="F:nicotinate-nucleotide-dimethylbenzimidazole phosphoribosyltransferase activity"/>
    <property type="evidence" value="ECO:0007669"/>
    <property type="project" value="UniProtKB-UniRule"/>
</dbReference>
<dbReference type="InterPro" id="IPR003200">
    <property type="entry name" value="Nict_dMeBzImd_PRibTrfase"/>
</dbReference>
<dbReference type="PANTHER" id="PTHR43463">
    <property type="entry name" value="NICOTINATE-NUCLEOTIDE--DIMETHYLBENZIMIDAZOLE PHOSPHORIBOSYLTRANSFERASE"/>
    <property type="match status" value="1"/>
</dbReference>
<dbReference type="InterPro" id="IPR003203">
    <property type="entry name" value="CobU/CobP"/>
</dbReference>
<comment type="function">
    <text evidence="1 11">Catalyzes the synthesis of alpha-ribazole-5'-phosphate from nicotinate mononucleotide (NAMN) and 5,6-dimethylbenzimidazole (DMB).</text>
</comment>
<dbReference type="Pfam" id="PF02283">
    <property type="entry name" value="CobU"/>
    <property type="match status" value="1"/>
</dbReference>
<comment type="catalytic activity">
    <reaction evidence="10 11">
        <text>5,6-dimethylbenzimidazole + nicotinate beta-D-ribonucleotide = alpha-ribazole 5'-phosphate + nicotinate + H(+)</text>
        <dbReference type="Rhea" id="RHEA:11196"/>
        <dbReference type="ChEBI" id="CHEBI:15378"/>
        <dbReference type="ChEBI" id="CHEBI:15890"/>
        <dbReference type="ChEBI" id="CHEBI:32544"/>
        <dbReference type="ChEBI" id="CHEBI:57502"/>
        <dbReference type="ChEBI" id="CHEBI:57918"/>
        <dbReference type="EC" id="2.4.2.21"/>
    </reaction>
</comment>
<evidence type="ECO:0000256" key="1">
    <source>
        <dbReference type="ARBA" id="ARBA00002197"/>
    </source>
</evidence>
<dbReference type="InterPro" id="IPR027417">
    <property type="entry name" value="P-loop_NTPase"/>
</dbReference>
<dbReference type="UniPathway" id="UPA00061">
    <property type="reaction ID" value="UER00516"/>
</dbReference>
<evidence type="ECO:0000256" key="2">
    <source>
        <dbReference type="ARBA" id="ARBA00005049"/>
    </source>
</evidence>
<dbReference type="GO" id="GO:0000166">
    <property type="term" value="F:nucleotide binding"/>
    <property type="evidence" value="ECO:0007669"/>
    <property type="project" value="InterPro"/>
</dbReference>
<reference evidence="13" key="1">
    <citation type="submission" date="2015-06" db="EMBL/GenBank/DDBJ databases">
        <title>Complete genome sequence and metabolic analysis of phthalate degradation pathway in Gordonia sp. QH-11.</title>
        <authorList>
            <person name="Jin D."/>
            <person name="Kong X."/>
            <person name="Bai Z."/>
        </authorList>
    </citation>
    <scope>NUCLEOTIDE SEQUENCE [LARGE SCALE GENOMIC DNA]</scope>
    <source>
        <strain evidence="13">QH-11</strain>
    </source>
</reference>
<evidence type="ECO:0000256" key="6">
    <source>
        <dbReference type="ARBA" id="ARBA00022573"/>
    </source>
</evidence>
<evidence type="ECO:0000256" key="7">
    <source>
        <dbReference type="ARBA" id="ARBA00022676"/>
    </source>
</evidence>
<dbReference type="UniPathway" id="UPA00148">
    <property type="reaction ID" value="UER00236"/>
</dbReference>
<feature type="active site" description="Proton acceptor" evidence="11">
    <location>
        <position position="534"/>
    </location>
</feature>
<dbReference type="KEGG" id="goq:ACH46_12745"/>